<dbReference type="eggNOG" id="ENOG5033N87">
    <property type="taxonomic scope" value="Bacteria"/>
</dbReference>
<reference evidence="1 2" key="1">
    <citation type="submission" date="2010-11" db="EMBL/GenBank/DDBJ databases">
        <title>The complete genome of Thermotoga thermarum DSM 5069.</title>
        <authorList>
            <consortium name="US DOE Joint Genome Institute (JGI-PGF)"/>
            <person name="Lucas S."/>
            <person name="Copeland A."/>
            <person name="Lapidus A."/>
            <person name="Bruce D."/>
            <person name="Goodwin L."/>
            <person name="Pitluck S."/>
            <person name="Kyrpides N."/>
            <person name="Mavromatis K."/>
            <person name="Ivanova N."/>
            <person name="Zeytun A."/>
            <person name="Brettin T."/>
            <person name="Detter J.C."/>
            <person name="Tapia R."/>
            <person name="Han C."/>
            <person name="Land M."/>
            <person name="Hauser L."/>
            <person name="Markowitz V."/>
            <person name="Cheng J.-F."/>
            <person name="Hugenholtz P."/>
            <person name="Woyke T."/>
            <person name="Wu D."/>
            <person name="Spring S."/>
            <person name="Schroeder M."/>
            <person name="Brambilla E."/>
            <person name="Klenk H.-P."/>
            <person name="Eisen J.A."/>
        </authorList>
    </citation>
    <scope>NUCLEOTIDE SEQUENCE [LARGE SCALE GENOMIC DNA]</scope>
    <source>
        <strain evidence="1 2">DSM 5069</strain>
    </source>
</reference>
<dbReference type="Proteomes" id="UP000006804">
    <property type="component" value="Chromosome"/>
</dbReference>
<gene>
    <name evidence="1" type="ORF">Theth_1272</name>
</gene>
<dbReference type="STRING" id="688269.Theth_1272"/>
<name>F7YUE4_9THEM</name>
<dbReference type="OrthoDB" id="43161at2"/>
<dbReference type="AlphaFoldDB" id="F7YUE4"/>
<dbReference type="PATRIC" id="fig|688269.3.peg.1309"/>
<dbReference type="SUPFAM" id="SSF51126">
    <property type="entry name" value="Pectin lyase-like"/>
    <property type="match status" value="1"/>
</dbReference>
<dbReference type="InterPro" id="IPR011050">
    <property type="entry name" value="Pectin_lyase_fold/virulence"/>
</dbReference>
<dbReference type="EMBL" id="CP002351">
    <property type="protein sequence ID" value="AEH51343.1"/>
    <property type="molecule type" value="Genomic_DNA"/>
</dbReference>
<organism evidence="1 2">
    <name type="scientific">Pseudothermotoga thermarum DSM 5069</name>
    <dbReference type="NCBI Taxonomy" id="688269"/>
    <lineage>
        <taxon>Bacteria</taxon>
        <taxon>Thermotogati</taxon>
        <taxon>Thermotogota</taxon>
        <taxon>Thermotogae</taxon>
        <taxon>Thermotogales</taxon>
        <taxon>Thermotogaceae</taxon>
        <taxon>Pseudothermotoga</taxon>
    </lineage>
</organism>
<dbReference type="KEGG" id="tta:Theth_1272"/>
<accession>F7YUE4</accession>
<proteinExistence type="predicted"/>
<dbReference type="RefSeq" id="WP_013932560.1">
    <property type="nucleotide sequence ID" value="NC_015707.1"/>
</dbReference>
<dbReference type="HOGENOM" id="CLU_518620_0_0_0"/>
<protein>
    <submittedName>
        <fullName evidence="1">Uncharacterized protein</fullName>
    </submittedName>
</protein>
<evidence type="ECO:0000313" key="2">
    <source>
        <dbReference type="Proteomes" id="UP000006804"/>
    </source>
</evidence>
<sequence precursor="true">MRYFALAIIFIAFTVFATVEYRFESSYLIITGLESYDQVELHIDGSTLNLPGNSLRIPWEKGKNAEIKLIPIRNNDKLQPIFLKINASKDNPPVFRTRIPSYLPAGKIQVEYLIYDDWDTPEKITKRAFIDGNPVDIFREGYIELDTFFLRSGERRLRIVLKDSSGKVTDQTYRFTVVPHLPSPPLVKDGKILSSRLHRIYTIQGGEIINKEVSGEIDLKESICFITDVDGAGNESAPVLFYSYPNLQVLENASLISLTSGELKDKDYTVLGRVMIANRDTVVLKSGASLRIAPGSSIIVRGSFIAEPGSRIYGQGQLIIGDDAKVILNGAKVEADVLINGSNMVWIANSKINSRISVSRSLLLAFQNVSLKELFASNVRRLWFNSVSIQNLSLSNISYFLMVDSTISERIQIEDFSNGRIYNSKFYSNDLPIFVSNFSRIEMIDCWVSAKRCVLVQDFSVFRARSTQFNGDNAIFVSGFSIFDGFAISVTSATAITLRDSRARLVQSEINGKTVSLGRSEILKP</sequence>
<evidence type="ECO:0000313" key="1">
    <source>
        <dbReference type="EMBL" id="AEH51343.1"/>
    </source>
</evidence>
<keyword evidence="2" id="KW-1185">Reference proteome</keyword>